<comment type="caution">
    <text evidence="9">The sequence shown here is derived from an EMBL/GenBank/DDBJ whole genome shotgun (WGS) entry which is preliminary data.</text>
</comment>
<dbReference type="Proteomes" id="UP001211065">
    <property type="component" value="Unassembled WGS sequence"/>
</dbReference>
<dbReference type="Gene3D" id="1.10.472.100">
    <property type="entry name" value="Presenilin"/>
    <property type="match status" value="1"/>
</dbReference>
<evidence type="ECO:0000313" key="10">
    <source>
        <dbReference type="Proteomes" id="UP001211065"/>
    </source>
</evidence>
<dbReference type="GO" id="GO:0016485">
    <property type="term" value="P:protein processing"/>
    <property type="evidence" value="ECO:0007669"/>
    <property type="project" value="InterPro"/>
</dbReference>
<dbReference type="AlphaFoldDB" id="A0AAD5U5L0"/>
<keyword evidence="3 8" id="KW-0256">Endoplasmic reticulum</keyword>
<dbReference type="InterPro" id="IPR042524">
    <property type="entry name" value="Presenilin_C"/>
</dbReference>
<keyword evidence="10" id="KW-1185">Reference proteome</keyword>
<dbReference type="PANTHER" id="PTHR10202">
    <property type="entry name" value="PRESENILIN"/>
    <property type="match status" value="1"/>
</dbReference>
<dbReference type="EC" id="3.4.23.-" evidence="8"/>
<gene>
    <name evidence="9" type="primary">PSEN1</name>
    <name evidence="9" type="ORF">HK099_007379</name>
</gene>
<reference evidence="9" key="1">
    <citation type="submission" date="2020-05" db="EMBL/GenBank/DDBJ databases">
        <title>Phylogenomic resolution of chytrid fungi.</title>
        <authorList>
            <person name="Stajich J.E."/>
            <person name="Amses K."/>
            <person name="Simmons R."/>
            <person name="Seto K."/>
            <person name="Myers J."/>
            <person name="Bonds A."/>
            <person name="Quandt C.A."/>
            <person name="Barry K."/>
            <person name="Liu P."/>
            <person name="Grigoriev I."/>
            <person name="Longcore J.E."/>
            <person name="James T.Y."/>
        </authorList>
    </citation>
    <scope>NUCLEOTIDE SEQUENCE</scope>
    <source>
        <strain evidence="9">JEL0476</strain>
    </source>
</reference>
<proteinExistence type="inferred from homology"/>
<comment type="similarity">
    <text evidence="1 8">Belongs to the peptidase A22A family.</text>
</comment>
<keyword evidence="5 8" id="KW-1133">Transmembrane helix</keyword>
<dbReference type="GO" id="GO:0005789">
    <property type="term" value="C:endoplasmic reticulum membrane"/>
    <property type="evidence" value="ECO:0007669"/>
    <property type="project" value="UniProtKB-SubCell"/>
</dbReference>
<evidence type="ECO:0000256" key="2">
    <source>
        <dbReference type="ARBA" id="ARBA00022692"/>
    </source>
</evidence>
<keyword evidence="4 8" id="KW-0914">Notch signaling pathway</keyword>
<evidence type="ECO:0000256" key="5">
    <source>
        <dbReference type="ARBA" id="ARBA00022989"/>
    </source>
</evidence>
<evidence type="ECO:0000256" key="7">
    <source>
        <dbReference type="ARBA" id="ARBA00023136"/>
    </source>
</evidence>
<evidence type="ECO:0000313" key="9">
    <source>
        <dbReference type="EMBL" id="KAJ3225092.1"/>
    </source>
</evidence>
<comment type="subcellular location">
    <subcellularLocation>
        <location evidence="8">Endoplasmic reticulum membrane</location>
        <topology evidence="8">Multi-pass membrane protein</topology>
    </subcellularLocation>
    <subcellularLocation>
        <location evidence="8">Golgi apparatus membrane</location>
        <topology evidence="8">Multi-pass membrane protein</topology>
    </subcellularLocation>
</comment>
<dbReference type="SMART" id="SM00730">
    <property type="entry name" value="PSN"/>
    <property type="match status" value="1"/>
</dbReference>
<feature type="transmembrane region" description="Helical" evidence="8">
    <location>
        <begin position="213"/>
        <end position="233"/>
    </location>
</feature>
<dbReference type="GO" id="GO:0000139">
    <property type="term" value="C:Golgi membrane"/>
    <property type="evidence" value="ECO:0007669"/>
    <property type="project" value="UniProtKB-SubCell"/>
</dbReference>
<dbReference type="InterPro" id="IPR006639">
    <property type="entry name" value="Preselin/SPP"/>
</dbReference>
<name>A0AAD5U5L0_9FUNG</name>
<keyword evidence="2 8" id="KW-0812">Transmembrane</keyword>
<evidence type="ECO:0000256" key="6">
    <source>
        <dbReference type="ARBA" id="ARBA00023034"/>
    </source>
</evidence>
<dbReference type="GO" id="GO:0042500">
    <property type="term" value="F:aspartic endopeptidase activity, intramembrane cleaving"/>
    <property type="evidence" value="ECO:0007669"/>
    <property type="project" value="InterPro"/>
</dbReference>
<keyword evidence="7 8" id="KW-0472">Membrane</keyword>
<feature type="transmembrane region" description="Helical" evidence="8">
    <location>
        <begin position="158"/>
        <end position="180"/>
    </location>
</feature>
<protein>
    <recommendedName>
        <fullName evidence="8">Presenilin</fullName>
        <ecNumber evidence="8">3.4.23.-</ecNumber>
    </recommendedName>
</protein>
<evidence type="ECO:0000256" key="1">
    <source>
        <dbReference type="ARBA" id="ARBA00008604"/>
    </source>
</evidence>
<sequence>MFNVNLGKKLFEKFSKNNNRSSTASEVNGASEEEELSEEERIEDLKFYMIQVYEIIKPVLICIILSIFWVKSANPVSEYYIFRADEIPPINGNGTVGNGTTGGGDIPAGGGSGQLPSSGEISVSLKTALIVLAQIIGATFLILFLFKYGFIRILKGLIGLIALALLGYFGFTLWIVLLIFWKGPQILNQGYLVLMSSLMAFSLSTYDPLTSWILLSLLAVWDLIAVLCPFGPLKLLIESSRDQEVEIPALLYSTMVWIMAFEENTNGYSKKSNKHVIQIQQPPKAVVENSQGTSIQQQLGSEIEEDDAVSSNVGSIAPLNQVNNKIVGNGVYVTGNVNPSTENNLLEMEDEEVERSGLKLGLGDFVFYSVLVARSALFDWTTTIATTIGVMTGMNMTIFLLAIYGKALPALPISNLIKNEENN</sequence>
<feature type="transmembrane region" description="Helical" evidence="8">
    <location>
        <begin position="47"/>
        <end position="70"/>
    </location>
</feature>
<evidence type="ECO:0000256" key="3">
    <source>
        <dbReference type="ARBA" id="ARBA00022824"/>
    </source>
</evidence>
<accession>A0AAD5U5L0</accession>
<organism evidence="9 10">
    <name type="scientific">Clydaea vesicula</name>
    <dbReference type="NCBI Taxonomy" id="447962"/>
    <lineage>
        <taxon>Eukaryota</taxon>
        <taxon>Fungi</taxon>
        <taxon>Fungi incertae sedis</taxon>
        <taxon>Chytridiomycota</taxon>
        <taxon>Chytridiomycota incertae sedis</taxon>
        <taxon>Chytridiomycetes</taxon>
        <taxon>Lobulomycetales</taxon>
        <taxon>Lobulomycetaceae</taxon>
        <taxon>Clydaea</taxon>
    </lineage>
</organism>
<evidence type="ECO:0000256" key="8">
    <source>
        <dbReference type="RuleBase" id="RU361148"/>
    </source>
</evidence>
<dbReference type="InterPro" id="IPR001108">
    <property type="entry name" value="Peptidase_A22A"/>
</dbReference>
<keyword evidence="6 8" id="KW-0333">Golgi apparatus</keyword>
<dbReference type="GO" id="GO:0070765">
    <property type="term" value="C:gamma-secretase complex"/>
    <property type="evidence" value="ECO:0007669"/>
    <property type="project" value="TreeGrafter"/>
</dbReference>
<comment type="function">
    <text evidence="8">Probable subunit of the gamma-secretase complex, an endoprotease complex that catalyzes the intramembrane cleavage of integral membrane proteins such as Notch receptors.</text>
</comment>
<keyword evidence="8" id="KW-0645">Protease</keyword>
<dbReference type="Pfam" id="PF01080">
    <property type="entry name" value="Presenilin"/>
    <property type="match status" value="1"/>
</dbReference>
<dbReference type="EMBL" id="JADGJW010000071">
    <property type="protein sequence ID" value="KAJ3225092.1"/>
    <property type="molecule type" value="Genomic_DNA"/>
</dbReference>
<dbReference type="PRINTS" id="PR01072">
    <property type="entry name" value="PRESENILIN"/>
</dbReference>
<evidence type="ECO:0000256" key="4">
    <source>
        <dbReference type="ARBA" id="ARBA00022976"/>
    </source>
</evidence>
<feature type="transmembrane region" description="Helical" evidence="8">
    <location>
        <begin position="127"/>
        <end position="146"/>
    </location>
</feature>
<feature type="transmembrane region" description="Helical" evidence="8">
    <location>
        <begin position="384"/>
        <end position="404"/>
    </location>
</feature>
<dbReference type="GO" id="GO:0006509">
    <property type="term" value="P:membrane protein ectodomain proteolysis"/>
    <property type="evidence" value="ECO:0007669"/>
    <property type="project" value="TreeGrafter"/>
</dbReference>
<comment type="domain">
    <text evidence="8">The PAL motif is required for normal active site conformation.</text>
</comment>
<keyword evidence="8" id="KW-0378">Hydrolase</keyword>
<comment type="subunit">
    <text evidence="8">Homodimer.</text>
</comment>
<dbReference type="PANTHER" id="PTHR10202:SF13">
    <property type="entry name" value="PRESENILIN HOMOLOG"/>
    <property type="match status" value="1"/>
</dbReference>